<dbReference type="RefSeq" id="WP_275681267.1">
    <property type="nucleotide sequence ID" value="NZ_JAJLJH010000001.1"/>
</dbReference>
<proteinExistence type="predicted"/>
<evidence type="ECO:0000313" key="2">
    <source>
        <dbReference type="EMBL" id="MCK9685259.1"/>
    </source>
</evidence>
<protein>
    <recommendedName>
        <fullName evidence="4">Lipocalin-like domain-containing protein</fullName>
    </recommendedName>
</protein>
<comment type="caution">
    <text evidence="2">The sequence shown here is derived from an EMBL/GenBank/DDBJ whole genome shotgun (WGS) entry which is preliminary data.</text>
</comment>
<sequence length="143" mass="15171">MPPPLFLRAASLLLLCALLHACSRHVPAAAPAPAPVAPPADVPSDMAGVWTSTRGPVMRCIELHADGTYLMAPNSEAGDHLNFHGTWRVADEQITWRDSSQGFAADVNRMVDVSPGHFTTIEADQSQTVFARIAGPGSTCPSQ</sequence>
<gene>
    <name evidence="2" type="ORF">LPC04_05975</name>
</gene>
<evidence type="ECO:0000313" key="3">
    <source>
        <dbReference type="Proteomes" id="UP001139353"/>
    </source>
</evidence>
<dbReference type="AlphaFoldDB" id="A0A9X1YF68"/>
<dbReference type="EMBL" id="JAJLJH010000001">
    <property type="protein sequence ID" value="MCK9685259.1"/>
    <property type="molecule type" value="Genomic_DNA"/>
</dbReference>
<evidence type="ECO:0008006" key="4">
    <source>
        <dbReference type="Google" id="ProtNLM"/>
    </source>
</evidence>
<organism evidence="2 3">
    <name type="scientific">Scleromatobacter humisilvae</name>
    <dbReference type="NCBI Taxonomy" id="2897159"/>
    <lineage>
        <taxon>Bacteria</taxon>
        <taxon>Pseudomonadati</taxon>
        <taxon>Pseudomonadota</taxon>
        <taxon>Betaproteobacteria</taxon>
        <taxon>Burkholderiales</taxon>
        <taxon>Sphaerotilaceae</taxon>
        <taxon>Scleromatobacter</taxon>
    </lineage>
</organism>
<accession>A0A9X1YF68</accession>
<evidence type="ECO:0000256" key="1">
    <source>
        <dbReference type="SAM" id="SignalP"/>
    </source>
</evidence>
<reference evidence="2" key="1">
    <citation type="submission" date="2021-11" db="EMBL/GenBank/DDBJ databases">
        <title>BS-T2-15 a new species belonging to the Comamonadaceae family isolated from the soil of a French oak forest.</title>
        <authorList>
            <person name="Mieszkin S."/>
            <person name="Alain K."/>
        </authorList>
    </citation>
    <scope>NUCLEOTIDE SEQUENCE</scope>
    <source>
        <strain evidence="2">BS-T2-15</strain>
    </source>
</reference>
<feature type="chain" id="PRO_5040896614" description="Lipocalin-like domain-containing protein" evidence="1">
    <location>
        <begin position="29"/>
        <end position="143"/>
    </location>
</feature>
<dbReference type="Proteomes" id="UP001139353">
    <property type="component" value="Unassembled WGS sequence"/>
</dbReference>
<feature type="signal peptide" evidence="1">
    <location>
        <begin position="1"/>
        <end position="28"/>
    </location>
</feature>
<keyword evidence="3" id="KW-1185">Reference proteome</keyword>
<name>A0A9X1YF68_9BURK</name>
<keyword evidence="1" id="KW-0732">Signal</keyword>